<evidence type="ECO:0000313" key="3">
    <source>
        <dbReference type="Proteomes" id="UP000028878"/>
    </source>
</evidence>
<sequence length="147" mass="16408">MPSSNPLNPPLAEGIRRLGFRKWYERELLSSHAHMALAVLAAVAMLASFEAFNGASAGEKLLNTAFVVLTGGVTLWALNRYVYLLMHAEELANQANCPRCHAYGQLRLSERPARRDREQRPHLVPVCCRRCAFEWDMDDGDGNEAAP</sequence>
<accession>A0A1L1PDV4</accession>
<reference evidence="3" key="1">
    <citation type="submission" date="2014-11" db="EMBL/GenBank/DDBJ databases">
        <title>Draft genome sequence of Hydrogenophaga intermedia S1.</title>
        <authorList>
            <person name="Gan H.M."/>
            <person name="Chew T.H."/>
            <person name="Stolz A."/>
        </authorList>
    </citation>
    <scope>NUCLEOTIDE SEQUENCE [LARGE SCALE GENOMIC DNA]</scope>
    <source>
        <strain evidence="3">S1</strain>
    </source>
</reference>
<organism evidence="2 3">
    <name type="scientific">Hydrogenophaga intermedia</name>
    <dbReference type="NCBI Taxonomy" id="65786"/>
    <lineage>
        <taxon>Bacteria</taxon>
        <taxon>Pseudomonadati</taxon>
        <taxon>Pseudomonadota</taxon>
        <taxon>Betaproteobacteria</taxon>
        <taxon>Burkholderiales</taxon>
        <taxon>Comamonadaceae</taxon>
        <taxon>Hydrogenophaga</taxon>
    </lineage>
</organism>
<feature type="transmembrane region" description="Helical" evidence="1">
    <location>
        <begin position="28"/>
        <end position="49"/>
    </location>
</feature>
<keyword evidence="3" id="KW-1185">Reference proteome</keyword>
<keyword evidence="1" id="KW-0472">Membrane</keyword>
<evidence type="ECO:0000313" key="2">
    <source>
        <dbReference type="EMBL" id="CDN86223.1"/>
    </source>
</evidence>
<name>A0A1L1PDV4_HYDIT</name>
<evidence type="ECO:0008006" key="4">
    <source>
        <dbReference type="Google" id="ProtNLM"/>
    </source>
</evidence>
<dbReference type="EMBL" id="CCAE010000003">
    <property type="protein sequence ID" value="CDN86223.1"/>
    <property type="molecule type" value="Genomic_DNA"/>
</dbReference>
<proteinExistence type="predicted"/>
<keyword evidence="1" id="KW-1133">Transmembrane helix</keyword>
<dbReference type="Proteomes" id="UP000028878">
    <property type="component" value="Unassembled WGS sequence"/>
</dbReference>
<evidence type="ECO:0000256" key="1">
    <source>
        <dbReference type="SAM" id="Phobius"/>
    </source>
</evidence>
<dbReference type="RefSeq" id="WP_009516716.1">
    <property type="nucleotide sequence ID" value="NZ_CCAE010000003.1"/>
</dbReference>
<keyword evidence="1" id="KW-0812">Transmembrane</keyword>
<dbReference type="AlphaFoldDB" id="A0A1L1PDV4"/>
<gene>
    <name evidence="2" type="ORF">BN948_00624</name>
</gene>
<protein>
    <recommendedName>
        <fullName evidence="4">Transmembrane protein</fullName>
    </recommendedName>
</protein>
<feature type="transmembrane region" description="Helical" evidence="1">
    <location>
        <begin position="61"/>
        <end position="78"/>
    </location>
</feature>